<name>A0A7K1FV97_9ACTN</name>
<accession>A0A7K1FV97</accession>
<dbReference type="PANTHER" id="PTHR43364:SF6">
    <property type="entry name" value="OXIDOREDUCTASE-RELATED"/>
    <property type="match status" value="1"/>
</dbReference>
<dbReference type="Proteomes" id="UP000460221">
    <property type="component" value="Unassembled WGS sequence"/>
</dbReference>
<feature type="domain" description="NADP-dependent oxidoreductase" evidence="2">
    <location>
        <begin position="19"/>
        <end position="315"/>
    </location>
</feature>
<dbReference type="RefSeq" id="WP_154771279.1">
    <property type="nucleotide sequence ID" value="NZ_WLYK01000017.1"/>
</dbReference>
<keyword evidence="1" id="KW-0560">Oxidoreductase</keyword>
<dbReference type="InterPro" id="IPR050523">
    <property type="entry name" value="AKR_Detox_Biosynth"/>
</dbReference>
<dbReference type="SUPFAM" id="SSF51430">
    <property type="entry name" value="NAD(P)-linked oxidoreductase"/>
    <property type="match status" value="1"/>
</dbReference>
<dbReference type="PANTHER" id="PTHR43364">
    <property type="entry name" value="NADH-SPECIFIC METHYLGLYOXAL REDUCTASE-RELATED"/>
    <property type="match status" value="1"/>
</dbReference>
<dbReference type="FunFam" id="3.20.20.100:FF:000004">
    <property type="entry name" value="Oxidoreductase, aldo/keto reductase"/>
    <property type="match status" value="1"/>
</dbReference>
<protein>
    <submittedName>
        <fullName evidence="3">Aldo/keto reductase</fullName>
    </submittedName>
</protein>
<dbReference type="Pfam" id="PF00248">
    <property type="entry name" value="Aldo_ket_red"/>
    <property type="match status" value="1"/>
</dbReference>
<evidence type="ECO:0000313" key="4">
    <source>
        <dbReference type="Proteomes" id="UP000460221"/>
    </source>
</evidence>
<evidence type="ECO:0000313" key="3">
    <source>
        <dbReference type="EMBL" id="MTD17289.1"/>
    </source>
</evidence>
<dbReference type="CDD" id="cd19081">
    <property type="entry name" value="AKR_AKR9C1"/>
    <property type="match status" value="1"/>
</dbReference>
<dbReference type="EMBL" id="WLYK01000017">
    <property type="protein sequence ID" value="MTD17289.1"/>
    <property type="molecule type" value="Genomic_DNA"/>
</dbReference>
<keyword evidence="4" id="KW-1185">Reference proteome</keyword>
<reference evidence="3 4" key="1">
    <citation type="submission" date="2019-11" db="EMBL/GenBank/DDBJ databases">
        <authorList>
            <person name="Jiang L.-Q."/>
        </authorList>
    </citation>
    <scope>NUCLEOTIDE SEQUENCE [LARGE SCALE GENOMIC DNA]</scope>
    <source>
        <strain evidence="3 4">YIM 132087</strain>
    </source>
</reference>
<dbReference type="InterPro" id="IPR023210">
    <property type="entry name" value="NADP_OxRdtase_dom"/>
</dbReference>
<dbReference type="Gene3D" id="3.20.20.100">
    <property type="entry name" value="NADP-dependent oxidoreductase domain"/>
    <property type="match status" value="1"/>
</dbReference>
<dbReference type="InterPro" id="IPR036812">
    <property type="entry name" value="NAD(P)_OxRdtase_dom_sf"/>
</dbReference>
<comment type="caution">
    <text evidence="3">The sequence shown here is derived from an EMBL/GenBank/DDBJ whole genome shotgun (WGS) entry which is preliminary data.</text>
</comment>
<proteinExistence type="predicted"/>
<dbReference type="GO" id="GO:0005829">
    <property type="term" value="C:cytosol"/>
    <property type="evidence" value="ECO:0007669"/>
    <property type="project" value="TreeGrafter"/>
</dbReference>
<organism evidence="3 4">
    <name type="scientific">Nakamurella alba</name>
    <dbReference type="NCBI Taxonomy" id="2665158"/>
    <lineage>
        <taxon>Bacteria</taxon>
        <taxon>Bacillati</taxon>
        <taxon>Actinomycetota</taxon>
        <taxon>Actinomycetes</taxon>
        <taxon>Nakamurellales</taxon>
        <taxon>Nakamurellaceae</taxon>
        <taxon>Nakamurella</taxon>
    </lineage>
</organism>
<evidence type="ECO:0000259" key="2">
    <source>
        <dbReference type="Pfam" id="PF00248"/>
    </source>
</evidence>
<dbReference type="GO" id="GO:0016491">
    <property type="term" value="F:oxidoreductase activity"/>
    <property type="evidence" value="ECO:0007669"/>
    <property type="project" value="UniProtKB-KW"/>
</dbReference>
<gene>
    <name evidence="3" type="ORF">GIS00_25485</name>
</gene>
<evidence type="ECO:0000256" key="1">
    <source>
        <dbReference type="ARBA" id="ARBA00023002"/>
    </source>
</evidence>
<dbReference type="AlphaFoldDB" id="A0A7K1FV97"/>
<sequence>MTGTTHLATIPRTDLAVSPICLGGNVFGWTADETASAGILDAYLAGGGNFIDTADVYSAWVSGHGGGESETVLGGWLARSGRRDDIVLATKVGQADGVKGLSRTSIRAAAEASLRRLGTDHIDLYYAHVDDPDTPQEETVAAFGELVAEGKVRQVAASNFTADRLASSLRIADELGVARYVALQPALNLLNRDAFGADLQQLLEREQIAAVPYGALAGGFLTGKYRDGGPAVDSPRAANAVRRLDDRGRRVLAALDEVAAQTGATQGAVAIAWVAAQPTVVAPIASASTPAQVADLLAATSLSLDAAQLQALDTASR</sequence>